<gene>
    <name evidence="1" type="ORF">KIL84_018215</name>
</gene>
<organism evidence="1 2">
    <name type="scientific">Mauremys mutica</name>
    <name type="common">yellowpond turtle</name>
    <dbReference type="NCBI Taxonomy" id="74926"/>
    <lineage>
        <taxon>Eukaryota</taxon>
        <taxon>Metazoa</taxon>
        <taxon>Chordata</taxon>
        <taxon>Craniata</taxon>
        <taxon>Vertebrata</taxon>
        <taxon>Euteleostomi</taxon>
        <taxon>Archelosauria</taxon>
        <taxon>Testudinata</taxon>
        <taxon>Testudines</taxon>
        <taxon>Cryptodira</taxon>
        <taxon>Durocryptodira</taxon>
        <taxon>Testudinoidea</taxon>
        <taxon>Geoemydidae</taxon>
        <taxon>Geoemydinae</taxon>
        <taxon>Mauremys</taxon>
    </lineage>
</organism>
<dbReference type="EMBL" id="JAHDVG010000463">
    <property type="protein sequence ID" value="KAH1185466.1"/>
    <property type="molecule type" value="Genomic_DNA"/>
</dbReference>
<evidence type="ECO:0000313" key="2">
    <source>
        <dbReference type="Proteomes" id="UP000827986"/>
    </source>
</evidence>
<name>A0A9D3XTZ1_9SAUR</name>
<proteinExistence type="predicted"/>
<keyword evidence="2" id="KW-1185">Reference proteome</keyword>
<reference evidence="1" key="1">
    <citation type="submission" date="2021-09" db="EMBL/GenBank/DDBJ databases">
        <title>The genome of Mauremys mutica provides insights into the evolution of semi-aquatic lifestyle.</title>
        <authorList>
            <person name="Gong S."/>
            <person name="Gao Y."/>
        </authorList>
    </citation>
    <scope>NUCLEOTIDE SEQUENCE</scope>
    <source>
        <strain evidence="1">MM-2020</strain>
        <tissue evidence="1">Muscle</tissue>
    </source>
</reference>
<sequence length="108" mass="12542">MDHPKHNGIILKHFCQQIFNGLYQHFTKSQFLEYVDFLIKHLIIQDVECLQFSLTSVGVKATQHQAFILFISIKLEESSCALMLMRVQSRTEFILKSGECSQYLLSTD</sequence>
<accession>A0A9D3XTZ1</accession>
<evidence type="ECO:0000313" key="1">
    <source>
        <dbReference type="EMBL" id="KAH1185466.1"/>
    </source>
</evidence>
<dbReference type="Proteomes" id="UP000827986">
    <property type="component" value="Unassembled WGS sequence"/>
</dbReference>
<dbReference type="AlphaFoldDB" id="A0A9D3XTZ1"/>
<protein>
    <submittedName>
        <fullName evidence="1">Uncharacterized protein</fullName>
    </submittedName>
</protein>
<comment type="caution">
    <text evidence="1">The sequence shown here is derived from an EMBL/GenBank/DDBJ whole genome shotgun (WGS) entry which is preliminary data.</text>
</comment>